<dbReference type="RefSeq" id="WP_123192508.1">
    <property type="nucleotide sequence ID" value="NZ_QICD01000017.1"/>
</dbReference>
<organism evidence="3 4">
    <name type="scientific">Paraeggerthella hongkongensis</name>
    <dbReference type="NCBI Taxonomy" id="230658"/>
    <lineage>
        <taxon>Bacteria</taxon>
        <taxon>Bacillati</taxon>
        <taxon>Actinomycetota</taxon>
        <taxon>Coriobacteriia</taxon>
        <taxon>Eggerthellales</taxon>
        <taxon>Eggerthellaceae</taxon>
        <taxon>Paraeggerthella</taxon>
    </lineage>
</organism>
<evidence type="ECO:0000313" key="3">
    <source>
        <dbReference type="EMBL" id="RNL42552.1"/>
    </source>
</evidence>
<sequence>MVRCDAAIADAMMVNVTAQKELESLEIFEAERGRVAFRLDVPQEVLNYHGTIHGGFLATLCEIAAGMAAYSCGVSNVALTSAVNFVKAVGAGPLVVRANTSHEGRSTVIAHCRAETPEGRLVCEATFTLFVLGPLERA</sequence>
<accession>A0A3N0B622</accession>
<dbReference type="CDD" id="cd03443">
    <property type="entry name" value="PaaI_thioesterase"/>
    <property type="match status" value="1"/>
</dbReference>
<dbReference type="GO" id="GO:0016289">
    <property type="term" value="F:acyl-CoA hydrolase activity"/>
    <property type="evidence" value="ECO:0007669"/>
    <property type="project" value="UniProtKB-ARBA"/>
</dbReference>
<gene>
    <name evidence="3" type="ORF">DMP08_08610</name>
</gene>
<dbReference type="Gene3D" id="3.10.129.10">
    <property type="entry name" value="Hotdog Thioesterase"/>
    <property type="match status" value="1"/>
</dbReference>
<dbReference type="NCBIfam" id="TIGR00369">
    <property type="entry name" value="unchar_dom_1"/>
    <property type="match status" value="1"/>
</dbReference>
<dbReference type="InterPro" id="IPR006683">
    <property type="entry name" value="Thioestr_dom"/>
</dbReference>
<evidence type="ECO:0000259" key="2">
    <source>
        <dbReference type="Pfam" id="PF03061"/>
    </source>
</evidence>
<keyword evidence="1" id="KW-0378">Hydrolase</keyword>
<proteinExistence type="predicted"/>
<evidence type="ECO:0000313" key="4">
    <source>
        <dbReference type="Proteomes" id="UP000278632"/>
    </source>
</evidence>
<dbReference type="InterPro" id="IPR052723">
    <property type="entry name" value="Acyl-CoA_thioesterase_PaaI"/>
</dbReference>
<evidence type="ECO:0000256" key="1">
    <source>
        <dbReference type="ARBA" id="ARBA00022801"/>
    </source>
</evidence>
<keyword evidence="4" id="KW-1185">Reference proteome</keyword>
<dbReference type="InterPro" id="IPR003736">
    <property type="entry name" value="PAAI_dom"/>
</dbReference>
<protein>
    <submittedName>
        <fullName evidence="3">PaaI family thioesterase</fullName>
    </submittedName>
</protein>
<reference evidence="4" key="1">
    <citation type="submission" date="2018-05" db="EMBL/GenBank/DDBJ databases">
        <title>Genome Sequencing of selected type strains of the family Eggerthellaceae.</title>
        <authorList>
            <person name="Danylec N."/>
            <person name="Stoll D.A."/>
            <person name="Doetsch A."/>
            <person name="Huch M."/>
        </authorList>
    </citation>
    <scope>NUCLEOTIDE SEQUENCE [LARGE SCALE GENOMIC DNA]</scope>
    <source>
        <strain evidence="4">DSM 16106</strain>
    </source>
</reference>
<dbReference type="PANTHER" id="PTHR42856:SF1">
    <property type="entry name" value="ACYL-COENZYME A THIOESTERASE PAAI"/>
    <property type="match status" value="1"/>
</dbReference>
<dbReference type="Proteomes" id="UP000278632">
    <property type="component" value="Unassembled WGS sequence"/>
</dbReference>
<dbReference type="OrthoDB" id="3175533at2"/>
<dbReference type="SUPFAM" id="SSF54637">
    <property type="entry name" value="Thioesterase/thiol ester dehydrase-isomerase"/>
    <property type="match status" value="1"/>
</dbReference>
<name>A0A3N0B622_9ACTN</name>
<dbReference type="EMBL" id="QICD01000017">
    <property type="protein sequence ID" value="RNL42552.1"/>
    <property type="molecule type" value="Genomic_DNA"/>
</dbReference>
<dbReference type="AlphaFoldDB" id="A0A3N0B622"/>
<dbReference type="Pfam" id="PF03061">
    <property type="entry name" value="4HBT"/>
    <property type="match status" value="1"/>
</dbReference>
<feature type="domain" description="Thioesterase" evidence="2">
    <location>
        <begin position="49"/>
        <end position="123"/>
    </location>
</feature>
<comment type="caution">
    <text evidence="3">The sequence shown here is derived from an EMBL/GenBank/DDBJ whole genome shotgun (WGS) entry which is preliminary data.</text>
</comment>
<dbReference type="PANTHER" id="PTHR42856">
    <property type="entry name" value="ACYL-COENZYME A THIOESTERASE PAAI"/>
    <property type="match status" value="1"/>
</dbReference>
<dbReference type="InterPro" id="IPR029069">
    <property type="entry name" value="HotDog_dom_sf"/>
</dbReference>